<dbReference type="InterPro" id="IPR003782">
    <property type="entry name" value="SCO1/SenC"/>
</dbReference>
<evidence type="ECO:0000313" key="5">
    <source>
        <dbReference type="EMBL" id="RDD61266.1"/>
    </source>
</evidence>
<dbReference type="CDD" id="cd02968">
    <property type="entry name" value="SCO"/>
    <property type="match status" value="1"/>
</dbReference>
<dbReference type="PANTHER" id="PTHR12151">
    <property type="entry name" value="ELECTRON TRANSPORT PROTIN SCO1/SENC FAMILY MEMBER"/>
    <property type="match status" value="1"/>
</dbReference>
<proteinExistence type="inferred from homology"/>
<feature type="region of interest" description="Disordered" evidence="4">
    <location>
        <begin position="1"/>
        <end position="51"/>
    </location>
</feature>
<comment type="similarity">
    <text evidence="1">Belongs to the SCO1/2 family.</text>
</comment>
<feature type="binding site" evidence="2">
    <location>
        <position position="239"/>
    </location>
    <ligand>
        <name>Cu cation</name>
        <dbReference type="ChEBI" id="CHEBI:23378"/>
    </ligand>
</feature>
<dbReference type="GO" id="GO:0046872">
    <property type="term" value="F:metal ion binding"/>
    <property type="evidence" value="ECO:0007669"/>
    <property type="project" value="UniProtKB-KW"/>
</dbReference>
<feature type="disulfide bond" description="Redox-active" evidence="3">
    <location>
        <begin position="151"/>
        <end position="155"/>
    </location>
</feature>
<feature type="binding site" evidence="2">
    <location>
        <position position="151"/>
    </location>
    <ligand>
        <name>Cu cation</name>
        <dbReference type="ChEBI" id="CHEBI:23378"/>
    </ligand>
</feature>
<evidence type="ECO:0000256" key="1">
    <source>
        <dbReference type="ARBA" id="ARBA00010996"/>
    </source>
</evidence>
<evidence type="ECO:0000313" key="6">
    <source>
        <dbReference type="Proteomes" id="UP000253941"/>
    </source>
</evidence>
<dbReference type="InterPro" id="IPR036249">
    <property type="entry name" value="Thioredoxin-like_sf"/>
</dbReference>
<accession>A0A369TEA3</accession>
<keyword evidence="2" id="KW-0186">Copper</keyword>
<evidence type="ECO:0000256" key="4">
    <source>
        <dbReference type="SAM" id="MobiDB-lite"/>
    </source>
</evidence>
<keyword evidence="6" id="KW-1185">Reference proteome</keyword>
<reference evidence="5 6" key="1">
    <citation type="submission" date="2018-07" db="EMBL/GenBank/DDBJ databases">
        <title>Venubactetium sediminum gen. nov., sp. nov., isolated from a marine solar saltern.</title>
        <authorList>
            <person name="Wang S."/>
        </authorList>
    </citation>
    <scope>NUCLEOTIDE SEQUENCE [LARGE SCALE GENOMIC DNA]</scope>
    <source>
        <strain evidence="5 6">WD2A32</strain>
    </source>
</reference>
<comment type="caution">
    <text evidence="5">The sequence shown here is derived from an EMBL/GenBank/DDBJ whole genome shotgun (WGS) entry which is preliminary data.</text>
</comment>
<evidence type="ECO:0000256" key="3">
    <source>
        <dbReference type="PIRSR" id="PIRSR603782-2"/>
    </source>
</evidence>
<sequence>MAACQPLPEGLGGGERRRAGQPGGQAVVPQRPAHPGADPARRQAGPGAGSRQGVLFEGMTAGMNRFVGALALVLGLVAVAIGVASAHEDHRHDAEAPADPTWQPGGEGPAAVPFDLDIGGSFELVDHTGRTVTEKDFLGRVTLVFFGYARCEGICPLGLRRMSEAVDLLGEPGRQVQPVLITIDPDETPAVLAKRVAEIHPRLVGLTGTPAQLDAAAKAYQVESERVGHAIDGSPVFQHGSYIYLMGPKGTLQSVLPPVLPAAAMAEVIRRHLATGGADAE</sequence>
<name>A0A369TEA3_9PROT</name>
<dbReference type="Proteomes" id="UP000253941">
    <property type="component" value="Unassembled WGS sequence"/>
</dbReference>
<dbReference type="EMBL" id="QPMH01000013">
    <property type="protein sequence ID" value="RDD61266.1"/>
    <property type="molecule type" value="Genomic_DNA"/>
</dbReference>
<dbReference type="PANTHER" id="PTHR12151:SF25">
    <property type="entry name" value="LINALOOL DEHYDRATASE_ISOMERASE DOMAIN-CONTAINING PROTEIN"/>
    <property type="match status" value="1"/>
</dbReference>
<organism evidence="5 6">
    <name type="scientific">Ferruginivarius sediminum</name>
    <dbReference type="NCBI Taxonomy" id="2661937"/>
    <lineage>
        <taxon>Bacteria</taxon>
        <taxon>Pseudomonadati</taxon>
        <taxon>Pseudomonadota</taxon>
        <taxon>Alphaproteobacteria</taxon>
        <taxon>Rhodospirillales</taxon>
        <taxon>Rhodospirillaceae</taxon>
        <taxon>Ferruginivarius</taxon>
    </lineage>
</organism>
<feature type="binding site" evidence="2">
    <location>
        <position position="155"/>
    </location>
    <ligand>
        <name>Cu cation</name>
        <dbReference type="ChEBI" id="CHEBI:23378"/>
    </ligand>
</feature>
<gene>
    <name evidence="5" type="ORF">DRB17_13410</name>
</gene>
<keyword evidence="3" id="KW-1015">Disulfide bond</keyword>
<evidence type="ECO:0000256" key="2">
    <source>
        <dbReference type="PIRSR" id="PIRSR603782-1"/>
    </source>
</evidence>
<dbReference type="AlphaFoldDB" id="A0A369TEA3"/>
<keyword evidence="2" id="KW-0479">Metal-binding</keyword>
<protein>
    <submittedName>
        <fullName evidence="5">SCO family protein</fullName>
    </submittedName>
</protein>
<dbReference type="Gene3D" id="3.40.30.10">
    <property type="entry name" value="Glutaredoxin"/>
    <property type="match status" value="1"/>
</dbReference>
<dbReference type="SUPFAM" id="SSF52833">
    <property type="entry name" value="Thioredoxin-like"/>
    <property type="match status" value="1"/>
</dbReference>
<dbReference type="Pfam" id="PF02630">
    <property type="entry name" value="SCO1-SenC"/>
    <property type="match status" value="1"/>
</dbReference>